<sequence>MSAAADLTEMGYLTGTTFLSGGGSYALLGAGLERAEEVAGEKATDLYELIDEANATPLADEHGNILTNENDNSLLVQIDPWEAEPPQVIQIDHLSPDFKSLDRALRDQIEILRGDNSLLAEGAEAGQRLAELEAGRILIKADQADGNLVKRVVIPALRYLLEKATDEVTKTGIRRIIDLVMGLFN</sequence>
<keyword evidence="2" id="KW-1185">Reference proteome</keyword>
<evidence type="ECO:0000313" key="1">
    <source>
        <dbReference type="EMBL" id="CAD7026491.1"/>
    </source>
</evidence>
<organism evidence="1 2">
    <name type="scientific">Pseudorhizobium endolithicum</name>
    <dbReference type="NCBI Taxonomy" id="1191678"/>
    <lineage>
        <taxon>Bacteria</taxon>
        <taxon>Pseudomonadati</taxon>
        <taxon>Pseudomonadota</taxon>
        <taxon>Alphaproteobacteria</taxon>
        <taxon>Hyphomicrobiales</taxon>
        <taxon>Rhizobiaceae</taxon>
        <taxon>Rhizobium/Agrobacterium group</taxon>
        <taxon>Pseudorhizobium</taxon>
    </lineage>
</organism>
<dbReference type="Proteomes" id="UP000606921">
    <property type="component" value="Unassembled WGS sequence"/>
</dbReference>
<protein>
    <submittedName>
        <fullName evidence="1">Uncharacterized protein</fullName>
    </submittedName>
</protein>
<name>A0ABN7JGG6_9HYPH</name>
<evidence type="ECO:0000313" key="2">
    <source>
        <dbReference type="Proteomes" id="UP000606921"/>
    </source>
</evidence>
<proteinExistence type="predicted"/>
<gene>
    <name evidence="1" type="ORF">REJC140_02386</name>
</gene>
<dbReference type="EMBL" id="CABFWF030000002">
    <property type="protein sequence ID" value="CAD7026491.1"/>
    <property type="molecule type" value="Genomic_DNA"/>
</dbReference>
<comment type="caution">
    <text evidence="1">The sequence shown here is derived from an EMBL/GenBank/DDBJ whole genome shotgun (WGS) entry which is preliminary data.</text>
</comment>
<reference evidence="1 2" key="1">
    <citation type="submission" date="2020-11" db="EMBL/GenBank/DDBJ databases">
        <authorList>
            <person name="Lassalle F."/>
        </authorList>
    </citation>
    <scope>NUCLEOTIDE SEQUENCE [LARGE SCALE GENOMIC DNA]</scope>
    <source>
        <strain evidence="1 2">JC140</strain>
    </source>
</reference>
<accession>A0ABN7JGG6</accession>